<evidence type="ECO:0000256" key="10">
    <source>
        <dbReference type="ARBA" id="ARBA00023225"/>
    </source>
</evidence>
<keyword evidence="13" id="KW-1185">Reference proteome</keyword>
<evidence type="ECO:0000256" key="9">
    <source>
        <dbReference type="ARBA" id="ARBA00023136"/>
    </source>
</evidence>
<keyword evidence="7" id="KW-1005">Bacterial flagellum biogenesis</keyword>
<protein>
    <recommendedName>
        <fullName evidence="3">Flagellar FliJ protein</fullName>
    </recommendedName>
</protein>
<gene>
    <name evidence="12" type="ORF">ACFOX3_15965</name>
</gene>
<dbReference type="Gene3D" id="1.10.287.1700">
    <property type="match status" value="1"/>
</dbReference>
<evidence type="ECO:0000313" key="12">
    <source>
        <dbReference type="EMBL" id="MFC4363813.1"/>
    </source>
</evidence>
<evidence type="ECO:0000256" key="4">
    <source>
        <dbReference type="ARBA" id="ARBA00022448"/>
    </source>
</evidence>
<evidence type="ECO:0000256" key="3">
    <source>
        <dbReference type="ARBA" id="ARBA00020392"/>
    </source>
</evidence>
<reference evidence="13" key="1">
    <citation type="journal article" date="2019" name="Int. J. Syst. Evol. Microbiol.">
        <title>The Global Catalogue of Microorganisms (GCM) 10K type strain sequencing project: providing services to taxonomists for standard genome sequencing and annotation.</title>
        <authorList>
            <consortium name="The Broad Institute Genomics Platform"/>
            <consortium name="The Broad Institute Genome Sequencing Center for Infectious Disease"/>
            <person name="Wu L."/>
            <person name="Ma J."/>
        </authorList>
    </citation>
    <scope>NUCLEOTIDE SEQUENCE [LARGE SCALE GENOMIC DNA]</scope>
    <source>
        <strain evidence="13">CECT 8570</strain>
    </source>
</reference>
<keyword evidence="12" id="KW-0969">Cilium</keyword>
<dbReference type="RefSeq" id="WP_290263319.1">
    <property type="nucleotide sequence ID" value="NZ_JAUFQG010000004.1"/>
</dbReference>
<keyword evidence="6" id="KW-0145">Chemotaxis</keyword>
<comment type="subcellular location">
    <subcellularLocation>
        <location evidence="1">Cell membrane</location>
        <topology evidence="1">Peripheral membrane protein</topology>
        <orientation evidence="1">Cytoplasmic side</orientation>
    </subcellularLocation>
</comment>
<evidence type="ECO:0000313" key="13">
    <source>
        <dbReference type="Proteomes" id="UP001595840"/>
    </source>
</evidence>
<dbReference type="InterPro" id="IPR012823">
    <property type="entry name" value="Flagell_FliJ"/>
</dbReference>
<dbReference type="Proteomes" id="UP001595840">
    <property type="component" value="Unassembled WGS sequence"/>
</dbReference>
<dbReference type="Pfam" id="PF02050">
    <property type="entry name" value="FliJ"/>
    <property type="match status" value="1"/>
</dbReference>
<evidence type="ECO:0000256" key="8">
    <source>
        <dbReference type="ARBA" id="ARBA00022927"/>
    </source>
</evidence>
<proteinExistence type="inferred from homology"/>
<evidence type="ECO:0000256" key="6">
    <source>
        <dbReference type="ARBA" id="ARBA00022500"/>
    </source>
</evidence>
<evidence type="ECO:0000256" key="7">
    <source>
        <dbReference type="ARBA" id="ARBA00022795"/>
    </source>
</evidence>
<evidence type="ECO:0000256" key="1">
    <source>
        <dbReference type="ARBA" id="ARBA00004413"/>
    </source>
</evidence>
<accession>A0ABV8V9F1</accession>
<evidence type="ECO:0000256" key="11">
    <source>
        <dbReference type="SAM" id="Coils"/>
    </source>
</evidence>
<keyword evidence="5" id="KW-1003">Cell membrane</keyword>
<keyword evidence="8" id="KW-0653">Protein transport</keyword>
<name>A0ABV8V9F1_9GAMM</name>
<dbReference type="PANTHER" id="PTHR38786:SF1">
    <property type="entry name" value="FLAGELLAR FLIJ PROTEIN"/>
    <property type="match status" value="1"/>
</dbReference>
<keyword evidence="4" id="KW-0813">Transport</keyword>
<keyword evidence="11" id="KW-0175">Coiled coil</keyword>
<evidence type="ECO:0000256" key="2">
    <source>
        <dbReference type="ARBA" id="ARBA00010004"/>
    </source>
</evidence>
<dbReference type="EMBL" id="JBHSCX010000021">
    <property type="protein sequence ID" value="MFC4363813.1"/>
    <property type="molecule type" value="Genomic_DNA"/>
</dbReference>
<dbReference type="PANTHER" id="PTHR38786">
    <property type="entry name" value="FLAGELLAR FLIJ PROTEIN"/>
    <property type="match status" value="1"/>
</dbReference>
<sequence length="133" mass="16175">MIKLARRKEDQAASLLRQWRERVENQRQQLLELENYQESYHRWPQGAQSVQSLITERAFFTQLSGVVDEQRQRLSQMEHQYQLYVNHWQGLHKRRQLLDEHRDRVALDETQRLDKQWDKLCDELAITAFSAKK</sequence>
<dbReference type="InterPro" id="IPR053716">
    <property type="entry name" value="Flag_assembly_chemotaxis_eff"/>
</dbReference>
<keyword evidence="12" id="KW-0966">Cell projection</keyword>
<keyword evidence="9" id="KW-0472">Membrane</keyword>
<dbReference type="InterPro" id="IPR052570">
    <property type="entry name" value="FliJ"/>
</dbReference>
<comment type="caution">
    <text evidence="12">The sequence shown here is derived from an EMBL/GenBank/DDBJ whole genome shotgun (WGS) entry which is preliminary data.</text>
</comment>
<keyword evidence="12" id="KW-0282">Flagellum</keyword>
<keyword evidence="10" id="KW-1006">Bacterial flagellum protein export</keyword>
<evidence type="ECO:0000256" key="5">
    <source>
        <dbReference type="ARBA" id="ARBA00022475"/>
    </source>
</evidence>
<organism evidence="12 13">
    <name type="scientific">Simiduia curdlanivorans</name>
    <dbReference type="NCBI Taxonomy" id="1492769"/>
    <lineage>
        <taxon>Bacteria</taxon>
        <taxon>Pseudomonadati</taxon>
        <taxon>Pseudomonadota</taxon>
        <taxon>Gammaproteobacteria</taxon>
        <taxon>Cellvibrionales</taxon>
        <taxon>Cellvibrionaceae</taxon>
        <taxon>Simiduia</taxon>
    </lineage>
</organism>
<comment type="similarity">
    <text evidence="2">Belongs to the FliJ family.</text>
</comment>
<feature type="coiled-coil region" evidence="11">
    <location>
        <begin position="9"/>
        <end position="36"/>
    </location>
</feature>